<dbReference type="AlphaFoldDB" id="A0A5P8M925"/>
<feature type="binding site" evidence="8">
    <location>
        <position position="143"/>
    </location>
    <ligand>
        <name>substrate</name>
    </ligand>
</feature>
<dbReference type="PIRSF" id="PIRSF000729">
    <property type="entry name" value="GK"/>
    <property type="match status" value="1"/>
</dbReference>
<gene>
    <name evidence="8 10" type="primary">proB</name>
    <name evidence="10" type="ORF">D1010_15825</name>
</gene>
<dbReference type="InterPro" id="IPR036393">
    <property type="entry name" value="AceGlu_kinase-like_sf"/>
</dbReference>
<comment type="subcellular location">
    <subcellularLocation>
        <location evidence="8">Cytoplasm</location>
    </subcellularLocation>
</comment>
<evidence type="ECO:0000256" key="6">
    <source>
        <dbReference type="ARBA" id="ARBA00022777"/>
    </source>
</evidence>
<dbReference type="NCBIfam" id="TIGR01027">
    <property type="entry name" value="proB"/>
    <property type="match status" value="1"/>
</dbReference>
<dbReference type="InterPro" id="IPR019797">
    <property type="entry name" value="Glutamate_5-kinase_CS"/>
</dbReference>
<keyword evidence="4 8" id="KW-0808">Transferase</keyword>
<dbReference type="CDD" id="cd04242">
    <property type="entry name" value="AAK_G5K_ProB"/>
    <property type="match status" value="1"/>
</dbReference>
<dbReference type="PRINTS" id="PR00474">
    <property type="entry name" value="GLU5KINASE"/>
</dbReference>
<evidence type="ECO:0000256" key="7">
    <source>
        <dbReference type="ARBA" id="ARBA00022840"/>
    </source>
</evidence>
<dbReference type="PANTHER" id="PTHR43654">
    <property type="entry name" value="GLUTAMATE 5-KINASE"/>
    <property type="match status" value="1"/>
</dbReference>
<comment type="catalytic activity">
    <reaction evidence="8">
        <text>L-glutamate + ATP = L-glutamyl 5-phosphate + ADP</text>
        <dbReference type="Rhea" id="RHEA:14877"/>
        <dbReference type="ChEBI" id="CHEBI:29985"/>
        <dbReference type="ChEBI" id="CHEBI:30616"/>
        <dbReference type="ChEBI" id="CHEBI:58274"/>
        <dbReference type="ChEBI" id="CHEBI:456216"/>
        <dbReference type="EC" id="2.7.2.11"/>
    </reaction>
</comment>
<dbReference type="GO" id="GO:0005524">
    <property type="term" value="F:ATP binding"/>
    <property type="evidence" value="ECO:0007669"/>
    <property type="project" value="UniProtKB-KW"/>
</dbReference>
<evidence type="ECO:0000256" key="2">
    <source>
        <dbReference type="ARBA" id="ARBA00022605"/>
    </source>
</evidence>
<sequence length="274" mass="29609">MTEKRPLTCRRIVVKIGTSSLIDAATGQIKLQTIDRLAFTLAALNHQGCDMVLVTSGAIGVGLTQQRLTERPSSIAEQQALAAVGQCELMRLYSQRFNDYDAQIGQLLLTHDVFDYPVSRTHVMDTIDALLAHRIIPVINENDSVAVDELDHRTTFGDNDQLSALVATQIGADLLIVLSDIDGLYDQDPRRHADAQRLTTVHHLSEDILAGAAGSGSRLGTGGMVTKLKAASRMMQAGAQMVLASGADPRIISHIIAGENVGTWFVQKAEVEQS</sequence>
<feature type="binding site" evidence="8">
    <location>
        <begin position="179"/>
        <end position="180"/>
    </location>
    <ligand>
        <name>ATP</name>
        <dbReference type="ChEBI" id="CHEBI:30616"/>
    </ligand>
</feature>
<evidence type="ECO:0000313" key="11">
    <source>
        <dbReference type="Proteomes" id="UP000326779"/>
    </source>
</evidence>
<dbReference type="PROSITE" id="PS00902">
    <property type="entry name" value="GLUTAMATE_5_KINASE"/>
    <property type="match status" value="1"/>
</dbReference>
<dbReference type="SUPFAM" id="SSF53633">
    <property type="entry name" value="Carbamate kinase-like"/>
    <property type="match status" value="1"/>
</dbReference>
<dbReference type="HAMAP" id="MF_00456">
    <property type="entry name" value="ProB"/>
    <property type="match status" value="1"/>
</dbReference>
<proteinExistence type="inferred from homology"/>
<dbReference type="UniPathway" id="UPA00098">
    <property type="reaction ID" value="UER00359"/>
</dbReference>
<evidence type="ECO:0000259" key="9">
    <source>
        <dbReference type="Pfam" id="PF00696"/>
    </source>
</evidence>
<dbReference type="EMBL" id="CP045143">
    <property type="protein sequence ID" value="QFR24725.1"/>
    <property type="molecule type" value="Genomic_DNA"/>
</dbReference>
<feature type="binding site" evidence="8">
    <location>
        <position position="15"/>
    </location>
    <ligand>
        <name>ATP</name>
        <dbReference type="ChEBI" id="CHEBI:30616"/>
    </ligand>
</feature>
<dbReference type="InterPro" id="IPR001057">
    <property type="entry name" value="Glu/AcGlu_kinase"/>
</dbReference>
<dbReference type="InterPro" id="IPR041739">
    <property type="entry name" value="G5K_ProB"/>
</dbReference>
<evidence type="ECO:0000256" key="8">
    <source>
        <dbReference type="HAMAP-Rule" id="MF_00456"/>
    </source>
</evidence>
<keyword evidence="2 8" id="KW-0028">Amino-acid biosynthesis</keyword>
<feature type="binding site" evidence="8">
    <location>
        <begin position="221"/>
        <end position="227"/>
    </location>
    <ligand>
        <name>ATP</name>
        <dbReference type="ChEBI" id="CHEBI:30616"/>
    </ligand>
</feature>
<evidence type="ECO:0000256" key="1">
    <source>
        <dbReference type="ARBA" id="ARBA00022490"/>
    </source>
</evidence>
<comment type="similarity">
    <text evidence="8">Belongs to the glutamate 5-kinase family.</text>
</comment>
<dbReference type="InterPro" id="IPR001048">
    <property type="entry name" value="Asp/Glu/Uridylate_kinase"/>
</dbReference>
<keyword evidence="5 8" id="KW-0547">Nucleotide-binding</keyword>
<name>A0A5P8M925_9LACO</name>
<dbReference type="PANTHER" id="PTHR43654:SF1">
    <property type="entry name" value="ISOPENTENYL PHOSPHATE KINASE"/>
    <property type="match status" value="1"/>
</dbReference>
<comment type="pathway">
    <text evidence="8">Amino-acid biosynthesis; L-proline biosynthesis; L-glutamate 5-semialdehyde from L-glutamate: step 1/2.</text>
</comment>
<protein>
    <recommendedName>
        <fullName evidence="8">Glutamate 5-kinase</fullName>
        <ecNumber evidence="8">2.7.2.11</ecNumber>
    </recommendedName>
    <alternativeName>
        <fullName evidence="8">Gamma-glutamyl kinase</fullName>
        <shortName evidence="8">GK</shortName>
    </alternativeName>
</protein>
<dbReference type="Proteomes" id="UP000326779">
    <property type="component" value="Chromosome"/>
</dbReference>
<dbReference type="InterPro" id="IPR005715">
    <property type="entry name" value="Glu_5kinase/COase_Synthase"/>
</dbReference>
<dbReference type="GO" id="GO:0005829">
    <property type="term" value="C:cytosol"/>
    <property type="evidence" value="ECO:0007669"/>
    <property type="project" value="TreeGrafter"/>
</dbReference>
<organism evidence="10 11">
    <name type="scientific">Schleiferilactobacillus harbinensis</name>
    <dbReference type="NCBI Taxonomy" id="304207"/>
    <lineage>
        <taxon>Bacteria</taxon>
        <taxon>Bacillati</taxon>
        <taxon>Bacillota</taxon>
        <taxon>Bacilli</taxon>
        <taxon>Lactobacillales</taxon>
        <taxon>Lactobacillaceae</taxon>
        <taxon>Schleiferilactobacillus</taxon>
    </lineage>
</organism>
<comment type="function">
    <text evidence="8">Catalyzes the transfer of a phosphate group to glutamate to form L-glutamate 5-phosphate.</text>
</comment>
<dbReference type="Pfam" id="PF00696">
    <property type="entry name" value="AA_kinase"/>
    <property type="match status" value="1"/>
</dbReference>
<reference evidence="10 11" key="1">
    <citation type="submission" date="2019-10" db="EMBL/GenBank/DDBJ databases">
        <title>The completed genome of Lactobacillus harbinensis M1.</title>
        <authorList>
            <person name="Zheng Y."/>
        </authorList>
    </citation>
    <scope>NUCLEOTIDE SEQUENCE [LARGE SCALE GENOMIC DNA]</scope>
    <source>
        <strain evidence="10 11">M1</strain>
    </source>
</reference>
<keyword evidence="7 8" id="KW-0067">ATP-binding</keyword>
<evidence type="ECO:0000256" key="3">
    <source>
        <dbReference type="ARBA" id="ARBA00022650"/>
    </source>
</evidence>
<feature type="binding site" evidence="8">
    <location>
        <position position="159"/>
    </location>
    <ligand>
        <name>substrate</name>
    </ligand>
</feature>
<dbReference type="GO" id="GO:0004349">
    <property type="term" value="F:glutamate 5-kinase activity"/>
    <property type="evidence" value="ECO:0007669"/>
    <property type="project" value="UniProtKB-UniRule"/>
</dbReference>
<keyword evidence="1 8" id="KW-0963">Cytoplasm</keyword>
<dbReference type="EC" id="2.7.2.11" evidence="8"/>
<dbReference type="GO" id="GO:0055129">
    <property type="term" value="P:L-proline biosynthetic process"/>
    <property type="evidence" value="ECO:0007669"/>
    <property type="project" value="UniProtKB-UniRule"/>
</dbReference>
<keyword evidence="6 8" id="KW-0418">Kinase</keyword>
<dbReference type="RefSeq" id="WP_152261500.1">
    <property type="nucleotide sequence ID" value="NZ_CP045143.1"/>
</dbReference>
<feature type="binding site" evidence="8">
    <location>
        <position position="56"/>
    </location>
    <ligand>
        <name>substrate</name>
    </ligand>
</feature>
<dbReference type="FunFam" id="3.40.1160.10:FF:000018">
    <property type="entry name" value="Glutamate 5-kinase"/>
    <property type="match status" value="1"/>
</dbReference>
<dbReference type="InterPro" id="IPR011529">
    <property type="entry name" value="Glu_5kinase"/>
</dbReference>
<dbReference type="KEGG" id="lhb:D1010_15825"/>
<evidence type="ECO:0000313" key="10">
    <source>
        <dbReference type="EMBL" id="QFR24725.1"/>
    </source>
</evidence>
<evidence type="ECO:0000256" key="4">
    <source>
        <dbReference type="ARBA" id="ARBA00022679"/>
    </source>
</evidence>
<feature type="domain" description="Aspartate/glutamate/uridylate kinase" evidence="9">
    <location>
        <begin position="11"/>
        <end position="243"/>
    </location>
</feature>
<keyword evidence="3 8" id="KW-0641">Proline biosynthesis</keyword>
<evidence type="ECO:0000256" key="5">
    <source>
        <dbReference type="ARBA" id="ARBA00022741"/>
    </source>
</evidence>
<accession>A0A5P8M925</accession>
<dbReference type="Gene3D" id="3.40.1160.10">
    <property type="entry name" value="Acetylglutamate kinase-like"/>
    <property type="match status" value="1"/>
</dbReference>